<dbReference type="GO" id="GO:0016811">
    <property type="term" value="F:hydrolase activity, acting on carbon-nitrogen (but not peptide) bonds, in linear amides"/>
    <property type="evidence" value="ECO:0007669"/>
    <property type="project" value="InterPro"/>
</dbReference>
<dbReference type="CDD" id="cd03747">
    <property type="entry name" value="Ntn_PGA_like"/>
    <property type="match status" value="1"/>
</dbReference>
<comment type="caution">
    <text evidence="6">The sequence shown here is derived from an EMBL/GenBank/DDBJ whole genome shotgun (WGS) entry which is preliminary data.</text>
</comment>
<dbReference type="PANTHER" id="PTHR34218:SF4">
    <property type="entry name" value="ACYL-HOMOSERINE LACTONE ACYLASE QUIP"/>
    <property type="match status" value="1"/>
</dbReference>
<evidence type="ECO:0000256" key="5">
    <source>
        <dbReference type="PIRSR" id="PIRSR001227-2"/>
    </source>
</evidence>
<dbReference type="Gene3D" id="1.10.1400.10">
    <property type="match status" value="1"/>
</dbReference>
<keyword evidence="5" id="KW-0106">Calcium</keyword>
<organism evidence="6 7">
    <name type="scientific">Tibeticola sediminis</name>
    <dbReference type="NCBI Taxonomy" id="1917811"/>
    <lineage>
        <taxon>Bacteria</taxon>
        <taxon>Pseudomonadati</taxon>
        <taxon>Pseudomonadota</taxon>
        <taxon>Betaproteobacteria</taxon>
        <taxon>Burkholderiales</taxon>
        <taxon>Comamonadaceae</taxon>
        <taxon>Tibeticola</taxon>
    </lineage>
</organism>
<dbReference type="Gene3D" id="2.30.120.10">
    <property type="match status" value="1"/>
</dbReference>
<reference evidence="6 7" key="1">
    <citation type="submission" date="2018-11" db="EMBL/GenBank/DDBJ databases">
        <title>Genomic Encyclopedia of Type Strains, Phase IV (KMG-IV): sequencing the most valuable type-strain genomes for metagenomic binning, comparative biology and taxonomic classification.</title>
        <authorList>
            <person name="Goeker M."/>
        </authorList>
    </citation>
    <scope>NUCLEOTIDE SEQUENCE [LARGE SCALE GENOMIC DNA]</scope>
    <source>
        <strain evidence="6 7">DSM 101684</strain>
    </source>
</reference>
<keyword evidence="7" id="KW-1185">Reference proteome</keyword>
<comment type="cofactor">
    <cofactor evidence="5">
        <name>Ca(2+)</name>
        <dbReference type="ChEBI" id="CHEBI:29108"/>
    </cofactor>
    <text evidence="5">Binds 1 Ca(2+) ion per dimer.</text>
</comment>
<dbReference type="Gene3D" id="1.10.439.10">
    <property type="entry name" value="Penicillin Amidohydrolase, domain 1"/>
    <property type="match status" value="1"/>
</dbReference>
<protein>
    <submittedName>
        <fullName evidence="6">Penicillin amidase</fullName>
    </submittedName>
</protein>
<dbReference type="InterPro" id="IPR014395">
    <property type="entry name" value="Pen/GL7ACA/AHL_acylase"/>
</dbReference>
<feature type="binding site" evidence="5">
    <location>
        <position position="188"/>
    </location>
    <ligand>
        <name>Ca(2+)</name>
        <dbReference type="ChEBI" id="CHEBI:29108"/>
    </ligand>
</feature>
<evidence type="ECO:0000256" key="2">
    <source>
        <dbReference type="ARBA" id="ARBA00022801"/>
    </source>
</evidence>
<dbReference type="PANTHER" id="PTHR34218">
    <property type="entry name" value="PEPTIDASE S45 PENICILLIN AMIDASE"/>
    <property type="match status" value="1"/>
</dbReference>
<dbReference type="InterPro" id="IPR043146">
    <property type="entry name" value="Penicillin_amidase_N_B-knob"/>
</dbReference>
<dbReference type="GO" id="GO:0046872">
    <property type="term" value="F:metal ion binding"/>
    <property type="evidence" value="ECO:0007669"/>
    <property type="project" value="UniProtKB-KW"/>
</dbReference>
<keyword evidence="2" id="KW-0378">Hydrolase</keyword>
<dbReference type="Proteomes" id="UP000272193">
    <property type="component" value="Unassembled WGS sequence"/>
</dbReference>
<dbReference type="SUPFAM" id="SSF56235">
    <property type="entry name" value="N-terminal nucleophile aminohydrolases (Ntn hydrolases)"/>
    <property type="match status" value="1"/>
</dbReference>
<dbReference type="EMBL" id="RKQL01000002">
    <property type="protein sequence ID" value="RPE70865.1"/>
    <property type="molecule type" value="Genomic_DNA"/>
</dbReference>
<evidence type="ECO:0000256" key="1">
    <source>
        <dbReference type="ARBA" id="ARBA00006586"/>
    </source>
</evidence>
<dbReference type="OrthoDB" id="9760084at2"/>
<keyword evidence="5" id="KW-0479">Metal-binding</keyword>
<evidence type="ECO:0000256" key="4">
    <source>
        <dbReference type="PIRSR" id="PIRSR001227-1"/>
    </source>
</evidence>
<sequence length="846" mass="93135">MRRWMVRLGVGLGALVVLGLAVFAVGVQRSLPLLDGRAPLHGLQAPVEVWRDASDVTHIEARSAPDAWRALGWVHAQERGWQLEFNRRVMHGELSEILGEATLPTDRLLRGLGIMRAAQAQYAGLPAEAREALAAYAEGINAYHAQPGVPLQPEFRVLGVAPGRWTPEDSVGWALMMALDLGGNWGNEFARLSLLERLPTQRLWELMPAYEGEKPATVVDLAALYQRLGVYRKSQETPEKVAKKGHFTPASAGFSSKMGAAEPAGEAASLAAWAQAFVRDAGTLEGKGSNNWVVAGSHSASGKPLLANDPHLGLSAPAIWYFAHLRAPESRRPDGSVIAGVDAIGATFPGLPFVVIGRTAGVAWGVTNTGPDVQDLYLEQINPDNPHQYRTPSGWADFTERREVFKVKGKPDVVVTLRETRHGPVLSDAQDAYERLIDRSRYAVALRWSALDADNHTVVAGLASNRARNVPELLQAFSNWHSPMQNAVFADTEGRIGYKAIGRAPLRRPDNDIRGVAPSPGWEARYDWSGWIGFAQTPQDNPAQTAARGWIATANERITPEGYPYFMGQDWHEPYRAKRIAELLSARPKHDLESLRAIQADQHSAAAIKIFPWLERAAAASKHPLAAAARRALEGFDGVMAADRAAPAIHAVWADELTRALIEPRIGTDKLEALYGKRHFRSGVEGMLVRKDAYWCGASGCDAVALAAFDRALERLRSMLGDEVAQWQWGRIHEALSVHRPLGNVPALARFFDVRVPTGGDNFTVNVGQYWPNDAQNPFANRHAASLRLLHDLSDPEQSRFIYQTGQSGLVFSDRYRDMREEWAAVQYRPLQRDATRKAHTLTLEP</sequence>
<dbReference type="GO" id="GO:0017000">
    <property type="term" value="P:antibiotic biosynthetic process"/>
    <property type="evidence" value="ECO:0007669"/>
    <property type="project" value="InterPro"/>
</dbReference>
<keyword evidence="3" id="KW-0865">Zymogen</keyword>
<proteinExistence type="inferred from homology"/>
<evidence type="ECO:0000313" key="7">
    <source>
        <dbReference type="Proteomes" id="UP000272193"/>
    </source>
</evidence>
<dbReference type="AlphaFoldDB" id="A0A3N4UQE3"/>
<dbReference type="InterPro" id="IPR043147">
    <property type="entry name" value="Penicillin_amidase_A-knob"/>
</dbReference>
<feature type="active site" description="Nucleophile" evidence="4">
    <location>
        <position position="289"/>
    </location>
</feature>
<dbReference type="InterPro" id="IPR002692">
    <property type="entry name" value="S45"/>
</dbReference>
<dbReference type="InterPro" id="IPR023343">
    <property type="entry name" value="Penicillin_amidase_dom1"/>
</dbReference>
<evidence type="ECO:0000256" key="3">
    <source>
        <dbReference type="ARBA" id="ARBA00023145"/>
    </source>
</evidence>
<comment type="similarity">
    <text evidence="1">Belongs to the peptidase S45 family.</text>
</comment>
<dbReference type="InterPro" id="IPR029055">
    <property type="entry name" value="Ntn_hydrolases_N"/>
</dbReference>
<gene>
    <name evidence="6" type="ORF">EDC62_1355</name>
</gene>
<feature type="binding site" evidence="5">
    <location>
        <position position="372"/>
    </location>
    <ligand>
        <name>Ca(2+)</name>
        <dbReference type="ChEBI" id="CHEBI:29108"/>
    </ligand>
</feature>
<dbReference type="Pfam" id="PF01804">
    <property type="entry name" value="Penicil_amidase"/>
    <property type="match status" value="1"/>
</dbReference>
<dbReference type="Gene3D" id="3.60.20.10">
    <property type="entry name" value="Glutamine Phosphoribosylpyrophosphate, subunit 1, domain 1"/>
    <property type="match status" value="1"/>
</dbReference>
<evidence type="ECO:0000313" key="6">
    <source>
        <dbReference type="EMBL" id="RPE70865.1"/>
    </source>
</evidence>
<feature type="binding site" evidence="5">
    <location>
        <position position="375"/>
    </location>
    <ligand>
        <name>Ca(2+)</name>
        <dbReference type="ChEBI" id="CHEBI:29108"/>
    </ligand>
</feature>
<accession>A0A3N4UQE3</accession>
<dbReference type="PIRSF" id="PIRSF001227">
    <property type="entry name" value="Pen_acylase"/>
    <property type="match status" value="1"/>
</dbReference>
<name>A0A3N4UQE3_9BURK</name>